<keyword evidence="3 5" id="KW-1133">Transmembrane helix</keyword>
<protein>
    <submittedName>
        <fullName evidence="7">Fatty acid hydroxylase</fullName>
    </submittedName>
</protein>
<dbReference type="Pfam" id="PF04116">
    <property type="entry name" value="FA_hydroxylase"/>
    <property type="match status" value="1"/>
</dbReference>
<keyword evidence="4 5" id="KW-0472">Membrane</keyword>
<evidence type="ECO:0000256" key="3">
    <source>
        <dbReference type="ARBA" id="ARBA00022989"/>
    </source>
</evidence>
<organism evidence="7 8">
    <name type="scientific">Turneriella parva (strain ATCC BAA-1111 / DSM 21527 / NCTC 11395 / H)</name>
    <name type="common">Leptospira parva</name>
    <dbReference type="NCBI Taxonomy" id="869212"/>
    <lineage>
        <taxon>Bacteria</taxon>
        <taxon>Pseudomonadati</taxon>
        <taxon>Spirochaetota</taxon>
        <taxon>Spirochaetia</taxon>
        <taxon>Leptospirales</taxon>
        <taxon>Leptospiraceae</taxon>
        <taxon>Turneriella</taxon>
    </lineage>
</organism>
<gene>
    <name evidence="7" type="ordered locus">Turpa_1136</name>
</gene>
<keyword evidence="8" id="KW-1185">Reference proteome</keyword>
<dbReference type="GO" id="GO:0008610">
    <property type="term" value="P:lipid biosynthetic process"/>
    <property type="evidence" value="ECO:0007669"/>
    <property type="project" value="InterPro"/>
</dbReference>
<sequence length="285" mass="33207">MEIHSIAHHFLTGWANFWRSVITPGWGNFFWLLVTVSLLVHVAELVRPWRREQPVLRRELGLDIFYMFFNMFLFPLLGYATLSAFFASHVESLGLVQKLRGSISLTALPAFVQLATLFLIRDFLQWNIHRVLHIVPALWKIHEVHHSAETMSYPVHLRYHWAENIIYRVPEYSIFLLIGSNLIDVFLIYVVSLSIGHLNHANLKLPWGFLKYLFNTSELHLWHHAKQNPRGYGVNFAITLSLWDWLFGTAHDPAEQPAEIGISGEPLFPDSVAGQLVWPWLKRRR</sequence>
<feature type="transmembrane region" description="Helical" evidence="5">
    <location>
        <begin position="174"/>
        <end position="195"/>
    </location>
</feature>
<dbReference type="EMBL" id="CP002959">
    <property type="protein sequence ID" value="AFM11784.1"/>
    <property type="molecule type" value="Genomic_DNA"/>
</dbReference>
<dbReference type="OrthoDB" id="9770329at2"/>
<name>I4B3C7_TURPD</name>
<dbReference type="STRING" id="869212.Turpa_1136"/>
<dbReference type="PATRIC" id="fig|869212.3.peg.1118"/>
<evidence type="ECO:0000256" key="5">
    <source>
        <dbReference type="SAM" id="Phobius"/>
    </source>
</evidence>
<dbReference type="PANTHER" id="PTHR11863">
    <property type="entry name" value="STEROL DESATURASE"/>
    <property type="match status" value="1"/>
</dbReference>
<dbReference type="InterPro" id="IPR050307">
    <property type="entry name" value="Sterol_Desaturase_Related"/>
</dbReference>
<proteinExistence type="predicted"/>
<reference evidence="7 8" key="1">
    <citation type="submission" date="2012-06" db="EMBL/GenBank/DDBJ databases">
        <title>The complete chromosome of genome of Turneriella parva DSM 21527.</title>
        <authorList>
            <consortium name="US DOE Joint Genome Institute (JGI-PGF)"/>
            <person name="Lucas S."/>
            <person name="Han J."/>
            <person name="Lapidus A."/>
            <person name="Bruce D."/>
            <person name="Goodwin L."/>
            <person name="Pitluck S."/>
            <person name="Peters L."/>
            <person name="Kyrpides N."/>
            <person name="Mavromatis K."/>
            <person name="Ivanova N."/>
            <person name="Mikhailova N."/>
            <person name="Chertkov O."/>
            <person name="Detter J.C."/>
            <person name="Tapia R."/>
            <person name="Han C."/>
            <person name="Land M."/>
            <person name="Hauser L."/>
            <person name="Markowitz V."/>
            <person name="Cheng J.-F."/>
            <person name="Hugenholtz P."/>
            <person name="Woyke T."/>
            <person name="Wu D."/>
            <person name="Gronow S."/>
            <person name="Wellnitz S."/>
            <person name="Brambilla E."/>
            <person name="Klenk H.-P."/>
            <person name="Eisen J.A."/>
        </authorList>
    </citation>
    <scope>NUCLEOTIDE SEQUENCE [LARGE SCALE GENOMIC DNA]</scope>
    <source>
        <strain evidence="8">ATCC BAA-1111 / DSM 21527 / NCTC 11395 / H</strain>
    </source>
</reference>
<evidence type="ECO:0000256" key="4">
    <source>
        <dbReference type="ARBA" id="ARBA00023136"/>
    </source>
</evidence>
<evidence type="ECO:0000256" key="2">
    <source>
        <dbReference type="ARBA" id="ARBA00022692"/>
    </source>
</evidence>
<keyword evidence="2 5" id="KW-0812">Transmembrane</keyword>
<feature type="domain" description="Fatty acid hydroxylase" evidence="6">
    <location>
        <begin position="115"/>
        <end position="249"/>
    </location>
</feature>
<dbReference type="InterPro" id="IPR006694">
    <property type="entry name" value="Fatty_acid_hydroxylase"/>
</dbReference>
<evidence type="ECO:0000259" key="6">
    <source>
        <dbReference type="Pfam" id="PF04116"/>
    </source>
</evidence>
<comment type="subcellular location">
    <subcellularLocation>
        <location evidence="1">Membrane</location>
    </subcellularLocation>
</comment>
<dbReference type="GO" id="GO:0016491">
    <property type="term" value="F:oxidoreductase activity"/>
    <property type="evidence" value="ECO:0007669"/>
    <property type="project" value="InterPro"/>
</dbReference>
<dbReference type="GO" id="GO:0005506">
    <property type="term" value="F:iron ion binding"/>
    <property type="evidence" value="ECO:0007669"/>
    <property type="project" value="InterPro"/>
</dbReference>
<evidence type="ECO:0000256" key="1">
    <source>
        <dbReference type="ARBA" id="ARBA00004370"/>
    </source>
</evidence>
<dbReference type="GO" id="GO:0016020">
    <property type="term" value="C:membrane"/>
    <property type="evidence" value="ECO:0007669"/>
    <property type="project" value="UniProtKB-SubCell"/>
</dbReference>
<feature type="transmembrane region" description="Helical" evidence="5">
    <location>
        <begin position="64"/>
        <end position="87"/>
    </location>
</feature>
<feature type="transmembrane region" description="Helical" evidence="5">
    <location>
        <begin position="99"/>
        <end position="120"/>
    </location>
</feature>
<feature type="transmembrane region" description="Helical" evidence="5">
    <location>
        <begin position="26"/>
        <end position="43"/>
    </location>
</feature>
<evidence type="ECO:0000313" key="7">
    <source>
        <dbReference type="EMBL" id="AFM11784.1"/>
    </source>
</evidence>
<dbReference type="KEGG" id="tpx:Turpa_1136"/>
<accession>I4B3C7</accession>
<dbReference type="HOGENOM" id="CLU_033631_3_1_12"/>
<dbReference type="AlphaFoldDB" id="I4B3C7"/>
<evidence type="ECO:0000313" key="8">
    <source>
        <dbReference type="Proteomes" id="UP000006048"/>
    </source>
</evidence>
<dbReference type="Proteomes" id="UP000006048">
    <property type="component" value="Chromosome"/>
</dbReference>